<dbReference type="PANTHER" id="PTHR13693:SF100">
    <property type="entry name" value="8-AMINO-7-OXONONANOATE SYNTHASE"/>
    <property type="match status" value="1"/>
</dbReference>
<keyword evidence="2" id="KW-0808">Transferase</keyword>
<dbReference type="GO" id="GO:0030170">
    <property type="term" value="F:pyridoxal phosphate binding"/>
    <property type="evidence" value="ECO:0007669"/>
    <property type="project" value="InterPro"/>
</dbReference>
<evidence type="ECO:0000313" key="5">
    <source>
        <dbReference type="EMBL" id="MBB6326442.1"/>
    </source>
</evidence>
<accession>A0A841MEC4</accession>
<dbReference type="RefSeq" id="WP_184495047.1">
    <property type="nucleotide sequence ID" value="NZ_JACIJO010000002.1"/>
</dbReference>
<dbReference type="Gene3D" id="3.90.1150.10">
    <property type="entry name" value="Aspartate Aminotransferase, domain 1"/>
    <property type="match status" value="1"/>
</dbReference>
<dbReference type="SUPFAM" id="SSF53383">
    <property type="entry name" value="PLP-dependent transferases"/>
    <property type="match status" value="1"/>
</dbReference>
<dbReference type="EMBL" id="JACIJO010000002">
    <property type="protein sequence ID" value="MBB6326442.1"/>
    <property type="molecule type" value="Genomic_DNA"/>
</dbReference>
<protein>
    <submittedName>
        <fullName evidence="5">7-keto-8-aminopelargonate synthetase-like enzyme</fullName>
    </submittedName>
</protein>
<evidence type="ECO:0000256" key="1">
    <source>
        <dbReference type="ARBA" id="ARBA00001933"/>
    </source>
</evidence>
<comment type="cofactor">
    <cofactor evidence="1">
        <name>pyridoxal 5'-phosphate</name>
        <dbReference type="ChEBI" id="CHEBI:597326"/>
    </cofactor>
</comment>
<keyword evidence="6" id="KW-1185">Reference proteome</keyword>
<dbReference type="GO" id="GO:0009102">
    <property type="term" value="P:biotin biosynthetic process"/>
    <property type="evidence" value="ECO:0007669"/>
    <property type="project" value="TreeGrafter"/>
</dbReference>
<name>A0A841MEC4_9BACT</name>
<sequence>MKVFNLNTRIDRQIIHQGKTYHYFSGTSYLGIDLVPEFQEQVVIGMEQYGLNHGLSRINSVRLQIFDQFENYFAKETEAEAALSMSSGYLAGIAALQYLSKGTDQIWVAPDTHPAILPIELKPDATQEFEDWKNECLEKSSNAEPQKILVLGNAVNPMLPEIHDYSWLVQIAEKHEVSLLIDDSHAFGILGKGIFGTFSQWKNLPLKLVVTGSLGKGLGLPAGIILGDQNTCKAIKNLPIYGGASPCPPAYLYAFLNAKIVYEERRVRLIQLIKYFSKKNKIPEHIKGEENYPVFSYRPESWVEKFEANKIITSSFPYPTSKDPSVNRIIISAFHNAEDIDSIWSYINKIYKSK</sequence>
<evidence type="ECO:0000259" key="4">
    <source>
        <dbReference type="Pfam" id="PF00155"/>
    </source>
</evidence>
<dbReference type="AlphaFoldDB" id="A0A841MEC4"/>
<comment type="caution">
    <text evidence="5">The sequence shown here is derived from an EMBL/GenBank/DDBJ whole genome shotgun (WGS) entry which is preliminary data.</text>
</comment>
<dbReference type="PANTHER" id="PTHR13693">
    <property type="entry name" value="CLASS II AMINOTRANSFERASE/8-AMINO-7-OXONONANOATE SYNTHASE"/>
    <property type="match status" value="1"/>
</dbReference>
<gene>
    <name evidence="5" type="ORF">FHS59_002070</name>
</gene>
<organism evidence="5 6">
    <name type="scientific">Algoriphagus iocasae</name>
    <dbReference type="NCBI Taxonomy" id="1836499"/>
    <lineage>
        <taxon>Bacteria</taxon>
        <taxon>Pseudomonadati</taxon>
        <taxon>Bacteroidota</taxon>
        <taxon>Cytophagia</taxon>
        <taxon>Cytophagales</taxon>
        <taxon>Cyclobacteriaceae</taxon>
        <taxon>Algoriphagus</taxon>
    </lineage>
</organism>
<dbReference type="InterPro" id="IPR015424">
    <property type="entry name" value="PyrdxlP-dep_Trfase"/>
</dbReference>
<dbReference type="InterPro" id="IPR050087">
    <property type="entry name" value="AON_synthase_class-II"/>
</dbReference>
<dbReference type="InterPro" id="IPR015422">
    <property type="entry name" value="PyrdxlP-dep_Trfase_small"/>
</dbReference>
<evidence type="ECO:0000256" key="2">
    <source>
        <dbReference type="ARBA" id="ARBA00022679"/>
    </source>
</evidence>
<dbReference type="InterPro" id="IPR004839">
    <property type="entry name" value="Aminotransferase_I/II_large"/>
</dbReference>
<evidence type="ECO:0000256" key="3">
    <source>
        <dbReference type="ARBA" id="ARBA00022898"/>
    </source>
</evidence>
<dbReference type="Gene3D" id="3.40.640.10">
    <property type="entry name" value="Type I PLP-dependent aspartate aminotransferase-like (Major domain)"/>
    <property type="match status" value="1"/>
</dbReference>
<feature type="domain" description="Aminotransferase class I/classII large" evidence="4">
    <location>
        <begin position="74"/>
        <end position="342"/>
    </location>
</feature>
<dbReference type="Proteomes" id="UP000588604">
    <property type="component" value="Unassembled WGS sequence"/>
</dbReference>
<dbReference type="GO" id="GO:0008710">
    <property type="term" value="F:8-amino-7-oxononanoate synthase activity"/>
    <property type="evidence" value="ECO:0007669"/>
    <property type="project" value="TreeGrafter"/>
</dbReference>
<proteinExistence type="predicted"/>
<dbReference type="Pfam" id="PF00155">
    <property type="entry name" value="Aminotran_1_2"/>
    <property type="match status" value="1"/>
</dbReference>
<dbReference type="InterPro" id="IPR015421">
    <property type="entry name" value="PyrdxlP-dep_Trfase_major"/>
</dbReference>
<reference evidence="5 6" key="1">
    <citation type="submission" date="2020-08" db="EMBL/GenBank/DDBJ databases">
        <title>Genomic Encyclopedia of Type Strains, Phase IV (KMG-IV): sequencing the most valuable type-strain genomes for metagenomic binning, comparative biology and taxonomic classification.</title>
        <authorList>
            <person name="Goeker M."/>
        </authorList>
    </citation>
    <scope>NUCLEOTIDE SEQUENCE [LARGE SCALE GENOMIC DNA]</scope>
    <source>
        <strain evidence="5 6">DSM 102044</strain>
    </source>
</reference>
<evidence type="ECO:0000313" key="6">
    <source>
        <dbReference type="Proteomes" id="UP000588604"/>
    </source>
</evidence>
<keyword evidence="3" id="KW-0663">Pyridoxal phosphate</keyword>